<comment type="similarity">
    <text evidence="10">Belongs to the NhaD Na(+)/H(+) (TC 2.A.62) antiporter family.</text>
</comment>
<dbReference type="PANTHER" id="PTHR43269:SF2">
    <property type="entry name" value="SODIUM_PROTON ANTIPORTER 1-RELATED"/>
    <property type="match status" value="1"/>
</dbReference>
<evidence type="ECO:0000256" key="2">
    <source>
        <dbReference type="ARBA" id="ARBA00022448"/>
    </source>
</evidence>
<dbReference type="RefSeq" id="WP_023494106.1">
    <property type="nucleotide sequence ID" value="NZ_AYLO01000043.1"/>
</dbReference>
<evidence type="ECO:0000256" key="11">
    <source>
        <dbReference type="SAM" id="Phobius"/>
    </source>
</evidence>
<feature type="transmembrane region" description="Helical" evidence="11">
    <location>
        <begin position="455"/>
        <end position="473"/>
    </location>
</feature>
<feature type="transmembrane region" description="Helical" evidence="11">
    <location>
        <begin position="66"/>
        <end position="84"/>
    </location>
</feature>
<evidence type="ECO:0000259" key="13">
    <source>
        <dbReference type="Pfam" id="PF03600"/>
    </source>
</evidence>
<feature type="transmembrane region" description="Helical" evidence="11">
    <location>
        <begin position="142"/>
        <end position="174"/>
    </location>
</feature>
<evidence type="ECO:0000256" key="9">
    <source>
        <dbReference type="ARBA" id="ARBA00023201"/>
    </source>
</evidence>
<keyword evidence="2" id="KW-0813">Transport</keyword>
<evidence type="ECO:0000313" key="15">
    <source>
        <dbReference type="Proteomes" id="UP000017842"/>
    </source>
</evidence>
<feature type="transmembrane region" description="Helical" evidence="11">
    <location>
        <begin position="349"/>
        <end position="371"/>
    </location>
</feature>
<keyword evidence="7" id="KW-0406">Ion transport</keyword>
<feature type="transmembrane region" description="Helical" evidence="11">
    <location>
        <begin position="99"/>
        <end position="116"/>
    </location>
</feature>
<name>V5DZY0_9GAMM</name>
<feature type="domain" description="Citrate transporter-like" evidence="13">
    <location>
        <begin position="91"/>
        <end position="423"/>
    </location>
</feature>
<evidence type="ECO:0000256" key="4">
    <source>
        <dbReference type="ARBA" id="ARBA00022692"/>
    </source>
</evidence>
<evidence type="ECO:0000256" key="3">
    <source>
        <dbReference type="ARBA" id="ARBA00022449"/>
    </source>
</evidence>
<comment type="caution">
    <text evidence="14">The sequence shown here is derived from an EMBL/GenBank/DDBJ whole genome shotgun (WGS) entry which is preliminary data.</text>
</comment>
<dbReference type="PANTHER" id="PTHR43269">
    <property type="entry name" value="SODIUM/PROTON ANTIPORTER 1-RELATED"/>
    <property type="match status" value="1"/>
</dbReference>
<evidence type="ECO:0000256" key="7">
    <source>
        <dbReference type="ARBA" id="ARBA00023065"/>
    </source>
</evidence>
<feature type="transmembrane region" description="Helical" evidence="11">
    <location>
        <begin position="286"/>
        <end position="304"/>
    </location>
</feature>
<dbReference type="AlphaFoldDB" id="V5DZY0"/>
<feature type="transmembrane region" description="Helical" evidence="11">
    <location>
        <begin position="220"/>
        <end position="241"/>
    </location>
</feature>
<keyword evidence="5 11" id="KW-1133">Transmembrane helix</keyword>
<gene>
    <name evidence="14" type="ORF">MGMO_44c00040</name>
</gene>
<evidence type="ECO:0000256" key="12">
    <source>
        <dbReference type="SAM" id="SignalP"/>
    </source>
</evidence>
<evidence type="ECO:0000256" key="1">
    <source>
        <dbReference type="ARBA" id="ARBA00004141"/>
    </source>
</evidence>
<feature type="transmembrane region" description="Helical" evidence="11">
    <location>
        <begin position="415"/>
        <end position="443"/>
    </location>
</feature>
<keyword evidence="8 11" id="KW-0472">Membrane</keyword>
<dbReference type="PATRIC" id="fig|1116472.3.peg.1272"/>
<dbReference type="InterPro" id="IPR045016">
    <property type="entry name" value="NhaD-like"/>
</dbReference>
<dbReference type="Proteomes" id="UP000017842">
    <property type="component" value="Unassembled WGS sequence"/>
</dbReference>
<accession>V5DZY0</accession>
<feature type="chain" id="PRO_5004732117" evidence="12">
    <location>
        <begin position="20"/>
        <end position="478"/>
    </location>
</feature>
<evidence type="ECO:0000256" key="5">
    <source>
        <dbReference type="ARBA" id="ARBA00022989"/>
    </source>
</evidence>
<dbReference type="GO" id="GO:0006814">
    <property type="term" value="P:sodium ion transport"/>
    <property type="evidence" value="ECO:0007669"/>
    <property type="project" value="UniProtKB-KW"/>
</dbReference>
<dbReference type="GO" id="GO:0015297">
    <property type="term" value="F:antiporter activity"/>
    <property type="evidence" value="ECO:0007669"/>
    <property type="project" value="UniProtKB-KW"/>
</dbReference>
<dbReference type="InterPro" id="IPR004680">
    <property type="entry name" value="Cit_transptr-like_dom"/>
</dbReference>
<dbReference type="Pfam" id="PF03600">
    <property type="entry name" value="CitMHS"/>
    <property type="match status" value="1"/>
</dbReference>
<comment type="subcellular location">
    <subcellularLocation>
        <location evidence="1">Membrane</location>
        <topology evidence="1">Multi-pass membrane protein</topology>
    </subcellularLocation>
</comment>
<proteinExistence type="inferred from homology"/>
<protein>
    <submittedName>
        <fullName evidence="14">Na+/H+ antiporter NhaD-like permease</fullName>
    </submittedName>
</protein>
<dbReference type="eggNOG" id="COG1055">
    <property type="taxonomic scope" value="Bacteria"/>
</dbReference>
<organism evidence="14 15">
    <name type="scientific">Methyloglobulus morosus KoM1</name>
    <dbReference type="NCBI Taxonomy" id="1116472"/>
    <lineage>
        <taxon>Bacteria</taxon>
        <taxon>Pseudomonadati</taxon>
        <taxon>Pseudomonadota</taxon>
        <taxon>Gammaproteobacteria</taxon>
        <taxon>Methylococcales</taxon>
        <taxon>Methylococcaceae</taxon>
        <taxon>Methyloglobulus</taxon>
    </lineage>
</organism>
<reference evidence="14 15" key="1">
    <citation type="journal article" date="2013" name="Genome Announc.">
        <title>Draft Genome Sequence of the Methanotrophic Gammaproteobacterium Methyloglobulus morosus DSM 22980 Strain KoM1.</title>
        <authorList>
            <person name="Poehlein A."/>
            <person name="Deutzmann J.S."/>
            <person name="Daniel R."/>
            <person name="Simeonova D.D."/>
        </authorList>
    </citation>
    <scope>NUCLEOTIDE SEQUENCE [LARGE SCALE GENOMIC DNA]</scope>
    <source>
        <strain evidence="14 15">KoM1</strain>
    </source>
</reference>
<evidence type="ECO:0000313" key="14">
    <source>
        <dbReference type="EMBL" id="ESS72856.1"/>
    </source>
</evidence>
<keyword evidence="12" id="KW-0732">Signal</keyword>
<feature type="signal peptide" evidence="12">
    <location>
        <begin position="1"/>
        <end position="19"/>
    </location>
</feature>
<dbReference type="GO" id="GO:0016020">
    <property type="term" value="C:membrane"/>
    <property type="evidence" value="ECO:0007669"/>
    <property type="project" value="UniProtKB-SubCell"/>
</dbReference>
<feature type="transmembrane region" description="Helical" evidence="11">
    <location>
        <begin position="383"/>
        <end position="403"/>
    </location>
</feature>
<keyword evidence="4 11" id="KW-0812">Transmembrane</keyword>
<dbReference type="EMBL" id="AYLO01000043">
    <property type="protein sequence ID" value="ESS72856.1"/>
    <property type="molecule type" value="Genomic_DNA"/>
</dbReference>
<sequence length="478" mass="52426">MNPLLLALSLLFVPSLVIADAGGNLTATVSPDLTHHVIGYLSIAITVVAYIAAMSEDVTELRKSKPMVFGSALVWFVICCYYAQHGQAKMAALAFESNLLAYIELLLFILVSMTYINTMEECGIFRTLQIYLLSRRYTYKQLFWITGGLTFLLSTVISSMTVCLLMGSIVMVVGKREPKFISLACVNIVCAANAGSTFSPLGGVSTLFVWQRNILSFGQFFLLAIPCLVNYLVPAVVMQFWAPNGKPVSVKDVVLLKRGTWRIIALFIVTLVLTVSGNVVLELPPAAGMMAGLGLLQLFIYYLIKTSGTRKEESGDAYSFFKLKTLRIDDPQGFDVFRNIGRVNWDTLLFFYGAMMIIGAMSFVGYLDAVAQFLFGQMSPTMANIAIGLSSAFIDNGTLMFAVLNMHPNLSSGQWLLLTLTLGVGGSLLAIGSGPGVGMLGYMKGNYTFTGHMRWMPIILLGYFASIVVHFWLNGEYF</sequence>
<dbReference type="OrthoDB" id="9772058at2"/>
<keyword evidence="15" id="KW-1185">Reference proteome</keyword>
<evidence type="ECO:0000256" key="6">
    <source>
        <dbReference type="ARBA" id="ARBA00023053"/>
    </source>
</evidence>
<feature type="transmembrane region" description="Helical" evidence="11">
    <location>
        <begin position="35"/>
        <end position="54"/>
    </location>
</feature>
<dbReference type="STRING" id="1116472.MGMO_44c00040"/>
<keyword evidence="9" id="KW-0739">Sodium transport</keyword>
<evidence type="ECO:0000256" key="10">
    <source>
        <dbReference type="ARBA" id="ARBA00025753"/>
    </source>
</evidence>
<dbReference type="NCBIfam" id="NF038006">
    <property type="entry name" value="NhaD_1"/>
    <property type="match status" value="1"/>
</dbReference>
<feature type="transmembrane region" description="Helical" evidence="11">
    <location>
        <begin position="180"/>
        <end position="208"/>
    </location>
</feature>
<keyword evidence="6" id="KW-0915">Sodium</keyword>
<keyword evidence="3" id="KW-0050">Antiport</keyword>
<feature type="transmembrane region" description="Helical" evidence="11">
    <location>
        <begin position="261"/>
        <end position="281"/>
    </location>
</feature>
<evidence type="ECO:0000256" key="8">
    <source>
        <dbReference type="ARBA" id="ARBA00023136"/>
    </source>
</evidence>